<evidence type="ECO:0000256" key="2">
    <source>
        <dbReference type="ARBA" id="ARBA00008141"/>
    </source>
</evidence>
<keyword evidence="5 7" id="KW-1133">Transmembrane helix</keyword>
<evidence type="ECO:0000256" key="5">
    <source>
        <dbReference type="ARBA" id="ARBA00022989"/>
    </source>
</evidence>
<evidence type="ECO:0000313" key="9">
    <source>
        <dbReference type="Proteomes" id="UP000838412"/>
    </source>
</evidence>
<dbReference type="Pfam" id="PF04923">
    <property type="entry name" value="Ninjurin"/>
    <property type="match status" value="1"/>
</dbReference>
<dbReference type="PANTHER" id="PTHR12316:SF17">
    <property type="entry name" value="NINJURIN C, ISOFORM D"/>
    <property type="match status" value="1"/>
</dbReference>
<evidence type="ECO:0000256" key="6">
    <source>
        <dbReference type="ARBA" id="ARBA00023136"/>
    </source>
</evidence>
<dbReference type="Proteomes" id="UP000838412">
    <property type="component" value="Chromosome 10"/>
</dbReference>
<dbReference type="GO" id="GO:0042246">
    <property type="term" value="P:tissue regeneration"/>
    <property type="evidence" value="ECO:0007669"/>
    <property type="project" value="InterPro"/>
</dbReference>
<dbReference type="OrthoDB" id="10001393at2759"/>
<accession>A0A8J9VDA7</accession>
<dbReference type="AlphaFoldDB" id="A0A8J9VDA7"/>
<keyword evidence="3 7" id="KW-0812">Transmembrane</keyword>
<evidence type="ECO:0000256" key="7">
    <source>
        <dbReference type="SAM" id="Phobius"/>
    </source>
</evidence>
<comment type="similarity">
    <text evidence="2">Belongs to the ninjurin family.</text>
</comment>
<name>A0A8J9VDA7_BRALA</name>
<evidence type="ECO:0000256" key="1">
    <source>
        <dbReference type="ARBA" id="ARBA00004141"/>
    </source>
</evidence>
<reference evidence="8" key="1">
    <citation type="submission" date="2022-01" db="EMBL/GenBank/DDBJ databases">
        <authorList>
            <person name="Braso-Vives M."/>
        </authorList>
    </citation>
    <scope>NUCLEOTIDE SEQUENCE</scope>
</reference>
<keyword evidence="9" id="KW-1185">Reference proteome</keyword>
<dbReference type="InterPro" id="IPR007007">
    <property type="entry name" value="Ninjurin"/>
</dbReference>
<dbReference type="GO" id="GO:0016020">
    <property type="term" value="C:membrane"/>
    <property type="evidence" value="ECO:0007669"/>
    <property type="project" value="UniProtKB-SubCell"/>
</dbReference>
<organism evidence="8 9">
    <name type="scientific">Branchiostoma lanceolatum</name>
    <name type="common">Common lancelet</name>
    <name type="synonym">Amphioxus lanceolatum</name>
    <dbReference type="NCBI Taxonomy" id="7740"/>
    <lineage>
        <taxon>Eukaryota</taxon>
        <taxon>Metazoa</taxon>
        <taxon>Chordata</taxon>
        <taxon>Cephalochordata</taxon>
        <taxon>Leptocardii</taxon>
        <taxon>Amphioxiformes</taxon>
        <taxon>Branchiostomatidae</taxon>
        <taxon>Branchiostoma</taxon>
    </lineage>
</organism>
<gene>
    <name evidence="8" type="primary">Hypp5510</name>
    <name evidence="8" type="ORF">BLAG_LOCUS2809</name>
</gene>
<dbReference type="PANTHER" id="PTHR12316">
    <property type="entry name" value="NINJURIN-RELATED"/>
    <property type="match status" value="1"/>
</dbReference>
<feature type="transmembrane region" description="Helical" evidence="7">
    <location>
        <begin position="122"/>
        <end position="140"/>
    </location>
</feature>
<keyword evidence="6 7" id="KW-0472">Membrane</keyword>
<feature type="transmembrane region" description="Helical" evidence="7">
    <location>
        <begin position="72"/>
        <end position="91"/>
    </location>
</feature>
<evidence type="ECO:0000256" key="4">
    <source>
        <dbReference type="ARBA" id="ARBA00022889"/>
    </source>
</evidence>
<sequence>MLWSSSLILNFNPGSEAIQNLKRNTQTYKGQKTIHETVQNTALLTSNVAQLVTLIKENPQISDLTTMQVARIALLGASVLFQLIVYVLLLLQGKTFVKKEHEYARPEQRQEDRHRLKKKNKVAIVFSVLVMGANFALTQLN</sequence>
<evidence type="ECO:0000313" key="8">
    <source>
        <dbReference type="EMBL" id="CAH1238057.1"/>
    </source>
</evidence>
<comment type="subcellular location">
    <subcellularLocation>
        <location evidence="1">Membrane</location>
        <topology evidence="1">Multi-pass membrane protein</topology>
    </subcellularLocation>
</comment>
<proteinExistence type="inferred from homology"/>
<evidence type="ECO:0000256" key="3">
    <source>
        <dbReference type="ARBA" id="ARBA00022692"/>
    </source>
</evidence>
<dbReference type="GO" id="GO:0007155">
    <property type="term" value="P:cell adhesion"/>
    <property type="evidence" value="ECO:0007669"/>
    <property type="project" value="UniProtKB-KW"/>
</dbReference>
<keyword evidence="4" id="KW-0130">Cell adhesion</keyword>
<protein>
    <submittedName>
        <fullName evidence="8">Hypp5510 protein</fullName>
    </submittedName>
</protein>
<dbReference type="EMBL" id="OV696695">
    <property type="protein sequence ID" value="CAH1238057.1"/>
    <property type="molecule type" value="Genomic_DNA"/>
</dbReference>